<name>A0A0K0CWX0_ANGCA</name>
<dbReference type="AlphaFoldDB" id="A0A0K0CWX0"/>
<organism evidence="1 2">
    <name type="scientific">Angiostrongylus cantonensis</name>
    <name type="common">Rat lungworm</name>
    <dbReference type="NCBI Taxonomy" id="6313"/>
    <lineage>
        <taxon>Eukaryota</taxon>
        <taxon>Metazoa</taxon>
        <taxon>Ecdysozoa</taxon>
        <taxon>Nematoda</taxon>
        <taxon>Chromadorea</taxon>
        <taxon>Rhabditida</taxon>
        <taxon>Rhabditina</taxon>
        <taxon>Rhabditomorpha</taxon>
        <taxon>Strongyloidea</taxon>
        <taxon>Metastrongylidae</taxon>
        <taxon>Angiostrongylus</taxon>
    </lineage>
</organism>
<protein>
    <submittedName>
        <fullName evidence="2">COMM domain-containing protein</fullName>
    </submittedName>
</protein>
<accession>A0A0K0CWX0</accession>
<dbReference type="Proteomes" id="UP000035642">
    <property type="component" value="Unassembled WGS sequence"/>
</dbReference>
<sequence length="81" mass="9100">LKTELLAFVESQLGDVQPAEKPFNWNVCVVVGNSHVKKSLEVITELELNGEQLEFDYDMFGKLRQQLASAIVAMEKHPSVL</sequence>
<keyword evidence="1" id="KW-1185">Reference proteome</keyword>
<proteinExistence type="predicted"/>
<reference evidence="2" key="2">
    <citation type="submission" date="2017-02" db="UniProtKB">
        <authorList>
            <consortium name="WormBaseParasite"/>
        </authorList>
    </citation>
    <scope>IDENTIFICATION</scope>
</reference>
<dbReference type="STRING" id="6313.A0A0K0CWX0"/>
<dbReference type="WBParaSite" id="ACAC_0000199501-mRNA-1">
    <property type="protein sequence ID" value="ACAC_0000199501-mRNA-1"/>
    <property type="gene ID" value="ACAC_0000199501"/>
</dbReference>
<evidence type="ECO:0000313" key="1">
    <source>
        <dbReference type="Proteomes" id="UP000035642"/>
    </source>
</evidence>
<evidence type="ECO:0000313" key="2">
    <source>
        <dbReference type="WBParaSite" id="ACAC_0000199501-mRNA-1"/>
    </source>
</evidence>
<reference evidence="1" key="1">
    <citation type="submission" date="2012-09" db="EMBL/GenBank/DDBJ databases">
        <authorList>
            <person name="Martin A.A."/>
        </authorList>
    </citation>
    <scope>NUCLEOTIDE SEQUENCE</scope>
</reference>